<feature type="binding site" evidence="9">
    <location>
        <position position="289"/>
    </location>
    <ligand>
        <name>K(+)</name>
        <dbReference type="ChEBI" id="CHEBI:29103"/>
    </ligand>
</feature>
<keyword evidence="7 9" id="KW-0630">Potassium</keyword>
<feature type="binding site" evidence="9">
    <location>
        <position position="252"/>
    </location>
    <ligand>
        <name>K(+)</name>
        <dbReference type="ChEBI" id="CHEBI:29103"/>
    </ligand>
</feature>
<gene>
    <name evidence="9" type="primary">rbsK</name>
    <name evidence="11" type="ORF">DFR67_13510</name>
</gene>
<dbReference type="PANTHER" id="PTHR10584">
    <property type="entry name" value="SUGAR KINASE"/>
    <property type="match status" value="1"/>
</dbReference>
<comment type="caution">
    <text evidence="11">The sequence shown here is derived from an EMBL/GenBank/DDBJ whole genome shotgun (WGS) entry which is preliminary data.</text>
</comment>
<keyword evidence="4 9" id="KW-0418">Kinase</keyword>
<feature type="binding site" evidence="9">
    <location>
        <position position="250"/>
    </location>
    <ligand>
        <name>K(+)</name>
        <dbReference type="ChEBI" id="CHEBI:29103"/>
    </ligand>
</feature>
<keyword evidence="1 9" id="KW-0808">Transferase</keyword>
<dbReference type="EMBL" id="QJSP01000035">
    <property type="protein sequence ID" value="PYE11676.1"/>
    <property type="molecule type" value="Genomic_DNA"/>
</dbReference>
<comment type="catalytic activity">
    <reaction evidence="9">
        <text>D-ribose + ATP = D-ribose 5-phosphate + ADP + H(+)</text>
        <dbReference type="Rhea" id="RHEA:13697"/>
        <dbReference type="ChEBI" id="CHEBI:15378"/>
        <dbReference type="ChEBI" id="CHEBI:30616"/>
        <dbReference type="ChEBI" id="CHEBI:47013"/>
        <dbReference type="ChEBI" id="CHEBI:78346"/>
        <dbReference type="ChEBI" id="CHEBI:456216"/>
        <dbReference type="EC" id="2.7.1.15"/>
    </reaction>
</comment>
<keyword evidence="12" id="KW-1185">Reference proteome</keyword>
<dbReference type="HAMAP" id="MF_01987">
    <property type="entry name" value="Ribokinase"/>
    <property type="match status" value="1"/>
</dbReference>
<dbReference type="UniPathway" id="UPA00916">
    <property type="reaction ID" value="UER00889"/>
</dbReference>
<dbReference type="PANTHER" id="PTHR10584:SF166">
    <property type="entry name" value="RIBOKINASE"/>
    <property type="match status" value="1"/>
</dbReference>
<keyword evidence="9" id="KW-0963">Cytoplasm</keyword>
<dbReference type="SUPFAM" id="SSF53613">
    <property type="entry name" value="Ribokinase-like"/>
    <property type="match status" value="1"/>
</dbReference>
<dbReference type="GO" id="GO:0005524">
    <property type="term" value="F:ATP binding"/>
    <property type="evidence" value="ECO:0007669"/>
    <property type="project" value="UniProtKB-UniRule"/>
</dbReference>
<dbReference type="RefSeq" id="WP_110473058.1">
    <property type="nucleotide sequence ID" value="NZ_QJSP01000035.1"/>
</dbReference>
<evidence type="ECO:0000256" key="7">
    <source>
        <dbReference type="ARBA" id="ARBA00022958"/>
    </source>
</evidence>
<evidence type="ECO:0000313" key="12">
    <source>
        <dbReference type="Proteomes" id="UP000247591"/>
    </source>
</evidence>
<feature type="domain" description="Carbohydrate kinase PfkB" evidence="10">
    <location>
        <begin position="5"/>
        <end position="298"/>
    </location>
</feature>
<reference evidence="11 12" key="1">
    <citation type="submission" date="2018-06" db="EMBL/GenBank/DDBJ databases">
        <title>Genomic Encyclopedia of Type Strains, Phase IV (KMG-IV): sequencing the most valuable type-strain genomes for metagenomic binning, comparative biology and taxonomic classification.</title>
        <authorList>
            <person name="Goeker M."/>
        </authorList>
    </citation>
    <scope>NUCLEOTIDE SEQUENCE [LARGE SCALE GENOMIC DNA]</scope>
    <source>
        <strain evidence="11 12">DSM 45521</strain>
    </source>
</reference>
<dbReference type="GO" id="GO:0005829">
    <property type="term" value="C:cytosol"/>
    <property type="evidence" value="ECO:0007669"/>
    <property type="project" value="TreeGrafter"/>
</dbReference>
<dbReference type="GO" id="GO:0004747">
    <property type="term" value="F:ribokinase activity"/>
    <property type="evidence" value="ECO:0007669"/>
    <property type="project" value="UniProtKB-UniRule"/>
</dbReference>
<feature type="binding site" evidence="9">
    <location>
        <position position="291"/>
    </location>
    <ligand>
        <name>K(+)</name>
        <dbReference type="ChEBI" id="CHEBI:29103"/>
    </ligand>
</feature>
<feature type="binding site" evidence="9">
    <location>
        <begin position="12"/>
        <end position="14"/>
    </location>
    <ligand>
        <name>substrate</name>
    </ligand>
</feature>
<dbReference type="InterPro" id="IPR002139">
    <property type="entry name" value="Ribo/fructo_kinase"/>
</dbReference>
<proteinExistence type="inferred from homology"/>
<feature type="binding site" evidence="9">
    <location>
        <position position="142"/>
    </location>
    <ligand>
        <name>substrate</name>
    </ligand>
</feature>
<protein>
    <recommendedName>
        <fullName evidence="9">Ribokinase</fullName>
        <shortName evidence="9">RK</shortName>
        <ecNumber evidence="9">2.7.1.15</ecNumber>
    </recommendedName>
</protein>
<evidence type="ECO:0000259" key="10">
    <source>
        <dbReference type="Pfam" id="PF00294"/>
    </source>
</evidence>
<evidence type="ECO:0000256" key="5">
    <source>
        <dbReference type="ARBA" id="ARBA00022840"/>
    </source>
</evidence>
<comment type="subcellular location">
    <subcellularLocation>
        <location evidence="9">Cytoplasm</location>
    </subcellularLocation>
</comment>
<dbReference type="Pfam" id="PF00294">
    <property type="entry name" value="PfkB"/>
    <property type="match status" value="1"/>
</dbReference>
<keyword evidence="2 9" id="KW-0479">Metal-binding</keyword>
<feature type="binding site" evidence="9">
    <location>
        <position position="256"/>
    </location>
    <ligand>
        <name>substrate</name>
    </ligand>
</feature>
<sequence>MNDGVLVIGALNVDLVVVADRLPGPGETVVGPRLDKFGGGKGANAAIAAARMNAPVRYCGAVGSDDLGREALADLRSANIDVVDVAVLEDVATGTALIVVDSAGENQIAVAAGANAVVDPALVRSGVIRAAGWASCVLVSTEISSAAVEAAVTTARDLRLLCVLNPAPMRTDLVAAAHTASILTPNASELRDLCNVLAVPYSDIADAAVRVAQATGARLAVTLGAGGALVASPDGTTGPIPAVAVPDVRDTTGAGDTFNGVLAAGLSAGMTLTAASTRAVAAASLSVRHRGARSGMPSAEEVDLARL</sequence>
<dbReference type="AlphaFoldDB" id="A0A318RRS1"/>
<evidence type="ECO:0000256" key="3">
    <source>
        <dbReference type="ARBA" id="ARBA00022741"/>
    </source>
</evidence>
<dbReference type="EC" id="2.7.1.15" evidence="9"/>
<evidence type="ECO:0000256" key="8">
    <source>
        <dbReference type="ARBA" id="ARBA00023277"/>
    </source>
</evidence>
<organism evidence="11 12">
    <name type="scientific">Williamsia limnetica</name>
    <dbReference type="NCBI Taxonomy" id="882452"/>
    <lineage>
        <taxon>Bacteria</taxon>
        <taxon>Bacillati</taxon>
        <taxon>Actinomycetota</taxon>
        <taxon>Actinomycetes</taxon>
        <taxon>Mycobacteriales</taxon>
        <taxon>Nocardiaceae</taxon>
        <taxon>Williamsia</taxon>
    </lineage>
</organism>
<dbReference type="InterPro" id="IPR011877">
    <property type="entry name" value="Ribokinase"/>
</dbReference>
<keyword evidence="5 9" id="KW-0067">ATP-binding</keyword>
<comment type="subunit">
    <text evidence="9">Homodimer.</text>
</comment>
<keyword evidence="6 9" id="KW-0460">Magnesium</keyword>
<comment type="activity regulation">
    <text evidence="9">Activated by a monovalent cation that binds near, but not in, the active site. The most likely occupant of the site in vivo is potassium. Ion binding induces a conformational change that may alter substrate affinity.</text>
</comment>
<accession>A0A318RRS1</accession>
<dbReference type="GO" id="GO:0046872">
    <property type="term" value="F:metal ion binding"/>
    <property type="evidence" value="ECO:0007669"/>
    <property type="project" value="UniProtKB-KW"/>
</dbReference>
<dbReference type="Gene3D" id="3.40.1190.20">
    <property type="match status" value="1"/>
</dbReference>
<feature type="binding site" evidence="9">
    <location>
        <position position="186"/>
    </location>
    <ligand>
        <name>ATP</name>
        <dbReference type="ChEBI" id="CHEBI:30616"/>
    </ligand>
</feature>
<evidence type="ECO:0000256" key="9">
    <source>
        <dbReference type="HAMAP-Rule" id="MF_01987"/>
    </source>
</evidence>
<dbReference type="InterPro" id="IPR011611">
    <property type="entry name" value="PfkB_dom"/>
</dbReference>
<dbReference type="GO" id="GO:0019303">
    <property type="term" value="P:D-ribose catabolic process"/>
    <property type="evidence" value="ECO:0007669"/>
    <property type="project" value="UniProtKB-UniRule"/>
</dbReference>
<feature type="binding site" evidence="9">
    <location>
        <position position="286"/>
    </location>
    <ligand>
        <name>K(+)</name>
        <dbReference type="ChEBI" id="CHEBI:29103"/>
    </ligand>
</feature>
<feature type="binding site" evidence="9">
    <location>
        <begin position="40"/>
        <end position="44"/>
    </location>
    <ligand>
        <name>substrate</name>
    </ligand>
</feature>
<dbReference type="Proteomes" id="UP000247591">
    <property type="component" value="Unassembled WGS sequence"/>
</dbReference>
<comment type="cofactor">
    <cofactor evidence="9">
        <name>Mg(2+)</name>
        <dbReference type="ChEBI" id="CHEBI:18420"/>
    </cofactor>
    <text evidence="9">Requires a divalent cation, most likely magnesium in vivo, as an electrophilic catalyst to aid phosphoryl group transfer. It is the chelate of the metal and the nucleotide that is the actual substrate.</text>
</comment>
<feature type="binding site" evidence="9">
    <location>
        <begin position="222"/>
        <end position="227"/>
    </location>
    <ligand>
        <name>ATP</name>
        <dbReference type="ChEBI" id="CHEBI:30616"/>
    </ligand>
</feature>
<evidence type="ECO:0000256" key="2">
    <source>
        <dbReference type="ARBA" id="ARBA00022723"/>
    </source>
</evidence>
<comment type="pathway">
    <text evidence="9">Carbohydrate metabolism; D-ribose degradation; D-ribose 5-phosphate from beta-D-ribopyranose: step 2/2.</text>
</comment>
<comment type="similarity">
    <text evidence="9">Belongs to the carbohydrate kinase PfkB family. Ribokinase subfamily.</text>
</comment>
<dbReference type="OrthoDB" id="9775849at2"/>
<feature type="active site" description="Proton acceptor" evidence="9">
    <location>
        <position position="256"/>
    </location>
</feature>
<comment type="function">
    <text evidence="9">Catalyzes the phosphorylation of ribose at O-5 in a reaction requiring ATP and magnesium. The resulting D-ribose-5-phosphate can then be used either for sythesis of nucleotides, histidine, and tryptophan, or as a component of the pentose phosphate pathway.</text>
</comment>
<name>A0A318RRS1_WILLI</name>
<keyword evidence="3 9" id="KW-0547">Nucleotide-binding</keyword>
<comment type="caution">
    <text evidence="9">Lacks conserved residue(s) required for the propagation of feature annotation.</text>
</comment>
<dbReference type="InterPro" id="IPR029056">
    <property type="entry name" value="Ribokinase-like"/>
</dbReference>
<dbReference type="PRINTS" id="PR00990">
    <property type="entry name" value="RIBOKINASE"/>
</dbReference>
<evidence type="ECO:0000256" key="1">
    <source>
        <dbReference type="ARBA" id="ARBA00022679"/>
    </source>
</evidence>
<evidence type="ECO:0000256" key="4">
    <source>
        <dbReference type="ARBA" id="ARBA00022777"/>
    </source>
</evidence>
<keyword evidence="8 9" id="KW-0119">Carbohydrate metabolism</keyword>
<feature type="binding site" evidence="9">
    <location>
        <begin position="255"/>
        <end position="256"/>
    </location>
    <ligand>
        <name>ATP</name>
        <dbReference type="ChEBI" id="CHEBI:30616"/>
    </ligand>
</feature>
<evidence type="ECO:0000313" key="11">
    <source>
        <dbReference type="EMBL" id="PYE11676.1"/>
    </source>
</evidence>
<evidence type="ECO:0000256" key="6">
    <source>
        <dbReference type="ARBA" id="ARBA00022842"/>
    </source>
</evidence>